<dbReference type="RefSeq" id="WP_215819617.1">
    <property type="nucleotide sequence ID" value="NZ_JAGSOY010000020.1"/>
</dbReference>
<dbReference type="Pfam" id="PF00501">
    <property type="entry name" value="AMP-binding"/>
    <property type="match status" value="1"/>
</dbReference>
<dbReference type="Gene3D" id="3.30.559.10">
    <property type="entry name" value="Chloramphenicol acetyltransferase-like domain"/>
    <property type="match status" value="1"/>
</dbReference>
<dbReference type="Proteomes" id="UP000690515">
    <property type="component" value="Unassembled WGS sequence"/>
</dbReference>
<dbReference type="Gene3D" id="3.40.50.980">
    <property type="match status" value="2"/>
</dbReference>
<reference evidence="2 3" key="1">
    <citation type="submission" date="2021-04" db="EMBL/GenBank/DDBJ databases">
        <authorList>
            <person name="Pira H."/>
            <person name="Risdian C."/>
            <person name="Wink J."/>
        </authorList>
    </citation>
    <scope>NUCLEOTIDE SEQUENCE [LARGE SCALE GENOMIC DNA]</scope>
    <source>
        <strain evidence="2 3">WH53</strain>
    </source>
</reference>
<comment type="caution">
    <text evidence="2">The sequence shown here is derived from an EMBL/GenBank/DDBJ whole genome shotgun (WGS) entry which is preliminary data.</text>
</comment>
<feature type="domain" description="Carrier" evidence="1">
    <location>
        <begin position="1018"/>
        <end position="1093"/>
    </location>
</feature>
<dbReference type="Gene3D" id="3.30.300.30">
    <property type="match status" value="1"/>
</dbReference>
<dbReference type="CDD" id="cd19531">
    <property type="entry name" value="LCL_NRPS-like"/>
    <property type="match status" value="1"/>
</dbReference>
<dbReference type="EMBL" id="JAGSOY010000020">
    <property type="protein sequence ID" value="MBU2711456.1"/>
    <property type="molecule type" value="Genomic_DNA"/>
</dbReference>
<accession>A0ABS5ZBL6</accession>
<dbReference type="SUPFAM" id="SSF47336">
    <property type="entry name" value="ACP-like"/>
    <property type="match status" value="1"/>
</dbReference>
<dbReference type="PROSITE" id="PS50075">
    <property type="entry name" value="CARRIER"/>
    <property type="match status" value="1"/>
</dbReference>
<name>A0ABS5ZBL6_9GAMM</name>
<dbReference type="InterPro" id="IPR001242">
    <property type="entry name" value="Condensation_dom"/>
</dbReference>
<protein>
    <submittedName>
        <fullName evidence="2">Amino acid adenylation domain-containing protein</fullName>
    </submittedName>
</protein>
<dbReference type="SUPFAM" id="SSF52777">
    <property type="entry name" value="CoA-dependent acyltransferases"/>
    <property type="match status" value="2"/>
</dbReference>
<evidence type="ECO:0000313" key="3">
    <source>
        <dbReference type="Proteomes" id="UP000690515"/>
    </source>
</evidence>
<dbReference type="Gene3D" id="3.40.50.1820">
    <property type="entry name" value="alpha/beta hydrolase"/>
    <property type="match status" value="1"/>
</dbReference>
<proteinExistence type="predicted"/>
<dbReference type="PANTHER" id="PTHR45527:SF1">
    <property type="entry name" value="FATTY ACID SYNTHASE"/>
    <property type="match status" value="1"/>
</dbReference>
<dbReference type="InterPro" id="IPR045851">
    <property type="entry name" value="AMP-bd_C_sf"/>
</dbReference>
<organism evidence="2 3">
    <name type="scientific">Zooshikella harenae</name>
    <dbReference type="NCBI Taxonomy" id="2827238"/>
    <lineage>
        <taxon>Bacteria</taxon>
        <taxon>Pseudomonadati</taxon>
        <taxon>Pseudomonadota</taxon>
        <taxon>Gammaproteobacteria</taxon>
        <taxon>Oceanospirillales</taxon>
        <taxon>Zooshikellaceae</taxon>
        <taxon>Zooshikella</taxon>
    </lineage>
</organism>
<dbReference type="Pfam" id="PF13193">
    <property type="entry name" value="AMP-binding_C"/>
    <property type="match status" value="1"/>
</dbReference>
<gene>
    <name evidence="2" type="ORF">KCG35_10330</name>
</gene>
<dbReference type="Pfam" id="PF00550">
    <property type="entry name" value="PP-binding"/>
    <property type="match status" value="1"/>
</dbReference>
<dbReference type="InterPro" id="IPR009081">
    <property type="entry name" value="PP-bd_ACP"/>
</dbReference>
<dbReference type="CDD" id="cd12116">
    <property type="entry name" value="A_NRPS_Ta1_like"/>
    <property type="match status" value="1"/>
</dbReference>
<sequence>MVDQQRTTHPPQQVASTELAECYVFPASSGQQRLWFLGTLDPEWLNAYLMLVKLSIEGPLNQVILQRALNEIVKRHESLRTHLTILDEQLVQVIDPNGTVTISVLDWRLFDDSEQQQRQAYLVSELNQNASLEQNQQLVRLVLVRQREELATLYISVHHALADGQSMEQLVSELLAAYQAILLDQPLPLPTLPLQFADYVSWQQTWLQTPEAKAQEDYWIRLLDGASPYLDLPTDQPRPLIRSCAGRTSTFTIPESLQAQITAFNAKHGFSNYMTLLAAYIILLHRFSGQDDFLVGVPVANRVQDELNHVIGFFANTLVVRALLQDDLSVLELLNAIRQQTLMAMDHQQLPFDALVNALQPERSLSYNPVFQTMFGLFAGAPAAFSCHDLQIKQQPVAYQTSKFDLSLFMFEQGEHWSGLIEYSTQLFSEDTIRQFINVYSAALYSLTTTPLCAVAELPLVSNTKEALSFLESGSQQEQSNEAISCFWPVIAQQKTLHPDKVALVSGSISLTYKQLVDQVEQWAAWFDAQGVRAGQRVAICLPRTPTMVIALLAVYKLGAAYVPIDPDYPSARVTLTLVDAAPHWLLVTSQDYESLQEINLKVNNIALVDAYDDTGGSLPTRLDTAPNISPQTVDIDELSTYSDSTSLAYLLYTSGSTGKPKGVMVTREGVNNFLSSFYRRALVKPEDRLLAVTTIAFDIAVLELLLPLMSGAQVVLVAREQAGDGQALIDIIQQHHISVMQATPATWQLLADAGWLPPSSFTALCGGEALTDKLASQLLSNGAEVWNLYGPTETTIWSLCKQLQPQQKVTLGKPLDNTTYHVLDNSLFPVAPGMCGELFIGGRGLAQGYWQQPGLTARAFIPNPFNSESGVVTEQRLYRTGDRVRRLANGELEFLGRVDEQIKLRGFRIELGEIRAILLDQPWVAEAVVMSSGDSNHTKRIVAYIVWSATAQLLNQDNELLLQLLFVELQKRLPDFMVPSVIIPLSSFPLTPNGKIDKQQLPSPTEFSQTFQTSKRLPSTDTQRALAAIWLSLLKCPQVSIDDNFFVAGGNSLLAGQMIQAVQQRFDVALPMREVFLEPTIAHLSQAIDRLKQQAAEATAVEDPFAHLTEAMVDSLLSDPLLAENMS</sequence>
<dbReference type="Gene3D" id="3.30.559.30">
    <property type="entry name" value="Nonribosomal peptide synthetase, condensation domain"/>
    <property type="match status" value="1"/>
</dbReference>
<dbReference type="InterPro" id="IPR029058">
    <property type="entry name" value="AB_hydrolase_fold"/>
</dbReference>
<dbReference type="InterPro" id="IPR010071">
    <property type="entry name" value="AA_adenyl_dom"/>
</dbReference>
<dbReference type="InterPro" id="IPR020845">
    <property type="entry name" value="AMP-binding_CS"/>
</dbReference>
<dbReference type="SUPFAM" id="SSF56801">
    <property type="entry name" value="Acetyl-CoA synthetase-like"/>
    <property type="match status" value="1"/>
</dbReference>
<dbReference type="InterPro" id="IPR000873">
    <property type="entry name" value="AMP-dep_synth/lig_dom"/>
</dbReference>
<evidence type="ECO:0000259" key="1">
    <source>
        <dbReference type="PROSITE" id="PS50075"/>
    </source>
</evidence>
<dbReference type="PROSITE" id="PS00455">
    <property type="entry name" value="AMP_BINDING"/>
    <property type="match status" value="1"/>
</dbReference>
<dbReference type="Gene3D" id="2.30.38.10">
    <property type="entry name" value="Luciferase, Domain 3"/>
    <property type="match status" value="1"/>
</dbReference>
<dbReference type="NCBIfam" id="TIGR01733">
    <property type="entry name" value="AA-adenyl-dom"/>
    <property type="match status" value="1"/>
</dbReference>
<dbReference type="InterPro" id="IPR025110">
    <property type="entry name" value="AMP-bd_C"/>
</dbReference>
<evidence type="ECO:0000313" key="2">
    <source>
        <dbReference type="EMBL" id="MBU2711456.1"/>
    </source>
</evidence>
<dbReference type="PANTHER" id="PTHR45527">
    <property type="entry name" value="NONRIBOSOMAL PEPTIDE SYNTHETASE"/>
    <property type="match status" value="1"/>
</dbReference>
<keyword evidence="3" id="KW-1185">Reference proteome</keyword>
<dbReference type="InterPro" id="IPR036736">
    <property type="entry name" value="ACP-like_sf"/>
</dbReference>
<dbReference type="Pfam" id="PF00668">
    <property type="entry name" value="Condensation"/>
    <property type="match status" value="1"/>
</dbReference>
<dbReference type="InterPro" id="IPR023213">
    <property type="entry name" value="CAT-like_dom_sf"/>
</dbReference>